<dbReference type="InterPro" id="IPR002397">
    <property type="entry name" value="Cyt_P450_B"/>
</dbReference>
<keyword evidence="2" id="KW-0503">Monooxygenase</keyword>
<dbReference type="PROSITE" id="PS00086">
    <property type="entry name" value="CYTOCHROME_P450"/>
    <property type="match status" value="1"/>
</dbReference>
<comment type="similarity">
    <text evidence="1 2">Belongs to the cytochrome P450 family.</text>
</comment>
<reference evidence="3" key="1">
    <citation type="submission" date="2024-06" db="EMBL/GenBank/DDBJ databases">
        <title>Draft genome sequence of Microbacterium sp. strain A8/3-1, isolated from Oxytropis tragacanthoides Fisch. ex DC. Root nodules in the Altai region of Russia.</title>
        <authorList>
            <person name="Sazanova A."/>
            <person name="Guro P."/>
            <person name="Kuznetsova I."/>
            <person name="Belimov A."/>
            <person name="Safronova V."/>
        </authorList>
    </citation>
    <scope>NUCLEOTIDE SEQUENCE</scope>
    <source>
        <strain evidence="3">A8/3-1</strain>
    </source>
</reference>
<dbReference type="AlphaFoldDB" id="A0AAU7W3H3"/>
<dbReference type="InterPro" id="IPR036396">
    <property type="entry name" value="Cyt_P450_sf"/>
</dbReference>
<evidence type="ECO:0000313" key="3">
    <source>
        <dbReference type="EMBL" id="XBX80517.1"/>
    </source>
</evidence>
<proteinExistence type="inferred from homology"/>
<evidence type="ECO:0000256" key="2">
    <source>
        <dbReference type="RuleBase" id="RU000461"/>
    </source>
</evidence>
<dbReference type="PANTHER" id="PTHR46696">
    <property type="entry name" value="P450, PUTATIVE (EUROFUNG)-RELATED"/>
    <property type="match status" value="1"/>
</dbReference>
<dbReference type="GO" id="GO:0020037">
    <property type="term" value="F:heme binding"/>
    <property type="evidence" value="ECO:0007669"/>
    <property type="project" value="InterPro"/>
</dbReference>
<dbReference type="InterPro" id="IPR017972">
    <property type="entry name" value="Cyt_P450_CS"/>
</dbReference>
<dbReference type="Gene3D" id="1.10.630.10">
    <property type="entry name" value="Cytochrome P450"/>
    <property type="match status" value="1"/>
</dbReference>
<evidence type="ECO:0000256" key="1">
    <source>
        <dbReference type="ARBA" id="ARBA00010617"/>
    </source>
</evidence>
<gene>
    <name evidence="3" type="ORF">ABS642_10620</name>
</gene>
<keyword evidence="2" id="KW-0560">Oxidoreductase</keyword>
<dbReference type="GO" id="GO:0016705">
    <property type="term" value="F:oxidoreductase activity, acting on paired donors, with incorporation or reduction of molecular oxygen"/>
    <property type="evidence" value="ECO:0007669"/>
    <property type="project" value="InterPro"/>
</dbReference>
<dbReference type="InterPro" id="IPR001128">
    <property type="entry name" value="Cyt_P450"/>
</dbReference>
<dbReference type="PRINTS" id="PR00359">
    <property type="entry name" value="BP450"/>
</dbReference>
<organism evidence="3">
    <name type="scientific">Microbacterium sp. A8/3-1</name>
    <dbReference type="NCBI Taxonomy" id="3160749"/>
    <lineage>
        <taxon>Bacteria</taxon>
        <taxon>Bacillati</taxon>
        <taxon>Actinomycetota</taxon>
        <taxon>Actinomycetes</taxon>
        <taxon>Micrococcales</taxon>
        <taxon>Microbacteriaceae</taxon>
        <taxon>Microbacterium</taxon>
    </lineage>
</organism>
<dbReference type="GO" id="GO:0004497">
    <property type="term" value="F:monooxygenase activity"/>
    <property type="evidence" value="ECO:0007669"/>
    <property type="project" value="UniProtKB-KW"/>
</dbReference>
<protein>
    <submittedName>
        <fullName evidence="3">Cytochrome P450</fullName>
    </submittedName>
</protein>
<dbReference type="SUPFAM" id="SSF48264">
    <property type="entry name" value="Cytochrome P450"/>
    <property type="match status" value="1"/>
</dbReference>
<keyword evidence="2" id="KW-0408">Iron</keyword>
<dbReference type="EMBL" id="CP158357">
    <property type="protein sequence ID" value="XBX80517.1"/>
    <property type="molecule type" value="Genomic_DNA"/>
</dbReference>
<dbReference type="GO" id="GO:0005506">
    <property type="term" value="F:iron ion binding"/>
    <property type="evidence" value="ECO:0007669"/>
    <property type="project" value="InterPro"/>
</dbReference>
<sequence length="396" mass="43020">MTAAPVADWVDPATMAADPYPTYRRLIEESPVAWVPALRRYLVTSYELCNAIENDQQTFTASVTGPGATMERALGGRPMLRKDDPEHAADRVAINPTLRPRSLRTTWKPIFEATARRYLAVLLEKGPDAANLDQDFAAPVASQNLIDLIGIPQATPEDMRRWSSSLIAGISNLEDDAQIWARSEQAQTEIESALDELIPRYRATPDSSILSALSNSGLPRENIAANVKLAISGGMNEPQHAITTSVFALDGHPDQLAAVRADPGLWPVVFDESIRWISPIGMYPRQTTVDTNLGGVKLPVDASIGVVVGAANRDPASIANAGTFDLGRTKTPHLAFGSGVHLCAGHWAARISIGEVALPLLYDELPGFRIDSRRETTFTGWVFRGASQLPVTWNTH</sequence>
<dbReference type="PANTHER" id="PTHR46696:SF1">
    <property type="entry name" value="CYTOCHROME P450 YJIB-RELATED"/>
    <property type="match status" value="1"/>
</dbReference>
<accession>A0AAU7W3H3</accession>
<dbReference type="RefSeq" id="WP_350353318.1">
    <property type="nucleotide sequence ID" value="NZ_CP158357.1"/>
</dbReference>
<keyword evidence="2" id="KW-0479">Metal-binding</keyword>
<dbReference type="Pfam" id="PF00067">
    <property type="entry name" value="p450"/>
    <property type="match status" value="1"/>
</dbReference>
<keyword evidence="2" id="KW-0349">Heme</keyword>
<name>A0AAU7W3H3_9MICO</name>